<evidence type="ECO:0000256" key="5">
    <source>
        <dbReference type="ARBA" id="ARBA00022909"/>
    </source>
</evidence>
<dbReference type="NCBIfam" id="TIGR00526">
    <property type="entry name" value="folB_dom"/>
    <property type="match status" value="1"/>
</dbReference>
<dbReference type="SUPFAM" id="SSF55620">
    <property type="entry name" value="Tetrahydrobiopterin biosynthesis enzymes-like"/>
    <property type="match status" value="1"/>
</dbReference>
<name>A0A6J6NMA8_9ZZZZ</name>
<comment type="catalytic activity">
    <reaction evidence="1">
        <text>7,8-dihydroneopterin = 6-hydroxymethyl-7,8-dihydropterin + glycolaldehyde</text>
        <dbReference type="Rhea" id="RHEA:10540"/>
        <dbReference type="ChEBI" id="CHEBI:17001"/>
        <dbReference type="ChEBI" id="CHEBI:17071"/>
        <dbReference type="ChEBI" id="CHEBI:44841"/>
        <dbReference type="EC" id="4.1.2.25"/>
    </reaction>
</comment>
<evidence type="ECO:0000256" key="7">
    <source>
        <dbReference type="ARBA" id="ARBA00032903"/>
    </source>
</evidence>
<keyword evidence="5" id="KW-0289">Folate biosynthesis</keyword>
<dbReference type="InterPro" id="IPR006156">
    <property type="entry name" value="Dihydroneopterin_aldolase"/>
</dbReference>
<comment type="pathway">
    <text evidence="2">Cofactor biosynthesis; tetrahydrofolate biosynthesis; 2-amino-4-hydroxy-6-hydroxymethyl-7,8-dihydropteridine diphosphate from 7,8-dihydroneopterin triphosphate: step 3/4.</text>
</comment>
<comment type="similarity">
    <text evidence="3">Belongs to the DHNA family.</text>
</comment>
<keyword evidence="6" id="KW-0456">Lyase</keyword>
<organism evidence="9">
    <name type="scientific">freshwater metagenome</name>
    <dbReference type="NCBI Taxonomy" id="449393"/>
    <lineage>
        <taxon>unclassified sequences</taxon>
        <taxon>metagenomes</taxon>
        <taxon>ecological metagenomes</taxon>
    </lineage>
</organism>
<evidence type="ECO:0000256" key="2">
    <source>
        <dbReference type="ARBA" id="ARBA00005013"/>
    </source>
</evidence>
<reference evidence="9" key="1">
    <citation type="submission" date="2020-05" db="EMBL/GenBank/DDBJ databases">
        <authorList>
            <person name="Chiriac C."/>
            <person name="Salcher M."/>
            <person name="Ghai R."/>
            <person name="Kavagutti S V."/>
        </authorList>
    </citation>
    <scope>NUCLEOTIDE SEQUENCE</scope>
</reference>
<dbReference type="EC" id="4.1.2.25" evidence="4"/>
<proteinExistence type="inferred from homology"/>
<dbReference type="AlphaFoldDB" id="A0A6J6NMA8"/>
<evidence type="ECO:0000313" key="9">
    <source>
        <dbReference type="EMBL" id="CAB4687851.1"/>
    </source>
</evidence>
<dbReference type="InterPro" id="IPR006157">
    <property type="entry name" value="FolB_dom"/>
</dbReference>
<evidence type="ECO:0000256" key="6">
    <source>
        <dbReference type="ARBA" id="ARBA00023239"/>
    </source>
</evidence>
<dbReference type="NCBIfam" id="TIGR00525">
    <property type="entry name" value="folB"/>
    <property type="match status" value="1"/>
</dbReference>
<protein>
    <recommendedName>
        <fullName evidence="4">dihydroneopterin aldolase</fullName>
        <ecNumber evidence="4">4.1.2.25</ecNumber>
    </recommendedName>
    <alternativeName>
        <fullName evidence="7">7,8-dihydroneopterin aldolase</fullName>
    </alternativeName>
</protein>
<dbReference type="InterPro" id="IPR043133">
    <property type="entry name" value="GTP-CH-I_C/QueF"/>
</dbReference>
<dbReference type="EMBL" id="CAEZXQ010000017">
    <property type="protein sequence ID" value="CAB4687851.1"/>
    <property type="molecule type" value="Genomic_DNA"/>
</dbReference>
<dbReference type="Gene3D" id="3.30.1130.10">
    <property type="match status" value="1"/>
</dbReference>
<evidence type="ECO:0000259" key="8">
    <source>
        <dbReference type="SMART" id="SM00905"/>
    </source>
</evidence>
<evidence type="ECO:0000256" key="3">
    <source>
        <dbReference type="ARBA" id="ARBA00005708"/>
    </source>
</evidence>
<sequence>MSDLIKITGIGAKGFHGVFLSERKKGQKFIVDLELSINLTNLKDDLGKTVNYAEAAQIAHDHITGTPVLLIETLAENIAKSILNKYKKVKQVKVIVHKPKAPLTLKFKDVSVEIIRNR</sequence>
<dbReference type="GO" id="GO:0004150">
    <property type="term" value="F:dihydroneopterin aldolase activity"/>
    <property type="evidence" value="ECO:0007669"/>
    <property type="project" value="UniProtKB-EC"/>
</dbReference>
<feature type="domain" description="Dihydroneopterin aldolase/epimerase" evidence="8">
    <location>
        <begin position="5"/>
        <end position="116"/>
    </location>
</feature>
<accession>A0A6J6NMA8</accession>
<evidence type="ECO:0000256" key="4">
    <source>
        <dbReference type="ARBA" id="ARBA00013043"/>
    </source>
</evidence>
<dbReference type="GO" id="GO:0005737">
    <property type="term" value="C:cytoplasm"/>
    <property type="evidence" value="ECO:0007669"/>
    <property type="project" value="TreeGrafter"/>
</dbReference>
<dbReference type="SMART" id="SM00905">
    <property type="entry name" value="FolB"/>
    <property type="match status" value="1"/>
</dbReference>
<evidence type="ECO:0000256" key="1">
    <source>
        <dbReference type="ARBA" id="ARBA00001353"/>
    </source>
</evidence>
<dbReference type="PANTHER" id="PTHR42844:SF1">
    <property type="entry name" value="DIHYDRONEOPTERIN ALDOLASE 1-RELATED"/>
    <property type="match status" value="1"/>
</dbReference>
<dbReference type="PANTHER" id="PTHR42844">
    <property type="entry name" value="DIHYDRONEOPTERIN ALDOLASE 1-RELATED"/>
    <property type="match status" value="1"/>
</dbReference>
<gene>
    <name evidence="9" type="ORF">UFOPK2576_00235</name>
</gene>
<dbReference type="Pfam" id="PF02152">
    <property type="entry name" value="FolB"/>
    <property type="match status" value="1"/>
</dbReference>
<dbReference type="GO" id="GO:0046656">
    <property type="term" value="P:folic acid biosynthetic process"/>
    <property type="evidence" value="ECO:0007669"/>
    <property type="project" value="UniProtKB-KW"/>
</dbReference>